<gene>
    <name evidence="1" type="ORF">JHL16_34800</name>
</gene>
<keyword evidence="2" id="KW-1185">Reference proteome</keyword>
<evidence type="ECO:0000313" key="1">
    <source>
        <dbReference type="EMBL" id="MBK1871588.1"/>
    </source>
</evidence>
<reference evidence="1" key="1">
    <citation type="submission" date="2021-01" db="EMBL/GenBank/DDBJ databases">
        <authorList>
            <person name="Sun Q."/>
        </authorList>
    </citation>
    <scope>NUCLEOTIDE SEQUENCE</scope>
    <source>
        <strain evidence="1">YIM B02566</strain>
    </source>
</reference>
<protein>
    <submittedName>
        <fullName evidence="1">Uncharacterized protein</fullName>
    </submittedName>
</protein>
<name>A0ACC5RG00_9HYPH</name>
<evidence type="ECO:0000313" key="2">
    <source>
        <dbReference type="Proteomes" id="UP000616151"/>
    </source>
</evidence>
<accession>A0ACC5RG00</accession>
<organism evidence="1 2">
    <name type="scientific">Taklimakanibacter albus</name>
    <dbReference type="NCBI Taxonomy" id="2800327"/>
    <lineage>
        <taxon>Bacteria</taxon>
        <taxon>Pseudomonadati</taxon>
        <taxon>Pseudomonadota</taxon>
        <taxon>Alphaproteobacteria</taxon>
        <taxon>Hyphomicrobiales</taxon>
        <taxon>Aestuariivirgaceae</taxon>
        <taxon>Taklimakanibacter</taxon>
    </lineage>
</organism>
<comment type="caution">
    <text evidence="1">The sequence shown here is derived from an EMBL/GenBank/DDBJ whole genome shotgun (WGS) entry which is preliminary data.</text>
</comment>
<sequence length="178" mass="19561">MTRPSDNQSAVDTFWRNNAGHCVSGLISTLASGGHEIDVVRSTSANMLAELCAKANALTMPLEDFEEAARQEGFEEGEDSSGETCWTMGGYKPDGGTTLYDNAQEACEAADIEPYQWEVFEHWIVDQWLAEKLAAKGQRVDTDFEGLCIWGRTCTGQAVSMDSVIKEIFDDLHTDSHA</sequence>
<dbReference type="Proteomes" id="UP000616151">
    <property type="component" value="Unassembled WGS sequence"/>
</dbReference>
<proteinExistence type="predicted"/>
<dbReference type="EMBL" id="JAENHL010000009">
    <property type="protein sequence ID" value="MBK1871588.1"/>
    <property type="molecule type" value="Genomic_DNA"/>
</dbReference>